<evidence type="ECO:0000313" key="5">
    <source>
        <dbReference type="EMBL" id="MBB4858894.1"/>
    </source>
</evidence>
<dbReference type="InterPro" id="IPR011611">
    <property type="entry name" value="PfkB_dom"/>
</dbReference>
<evidence type="ECO:0000256" key="1">
    <source>
        <dbReference type="ARBA" id="ARBA00010688"/>
    </source>
</evidence>
<protein>
    <submittedName>
        <fullName evidence="5">2-dehydro-3-deoxygluconokinase</fullName>
        <ecNumber evidence="5">2.7.1.45</ecNumber>
    </submittedName>
</protein>
<evidence type="ECO:0000313" key="6">
    <source>
        <dbReference type="Proteomes" id="UP000555448"/>
    </source>
</evidence>
<keyword evidence="2 5" id="KW-0808">Transferase</keyword>
<dbReference type="InterPro" id="IPR029056">
    <property type="entry name" value="Ribokinase-like"/>
</dbReference>
<dbReference type="InterPro" id="IPR050306">
    <property type="entry name" value="PfkB_Carbo_kinase"/>
</dbReference>
<accession>A0A7W7KAW1</accession>
<dbReference type="EC" id="2.7.1.45" evidence="5"/>
<dbReference type="PROSITE" id="PS00584">
    <property type="entry name" value="PFKB_KINASES_2"/>
    <property type="match status" value="1"/>
</dbReference>
<dbReference type="GO" id="GO:0005829">
    <property type="term" value="C:cytosol"/>
    <property type="evidence" value="ECO:0007669"/>
    <property type="project" value="TreeGrafter"/>
</dbReference>
<evidence type="ECO:0000256" key="3">
    <source>
        <dbReference type="ARBA" id="ARBA00022777"/>
    </source>
</evidence>
<dbReference type="GO" id="GO:0019698">
    <property type="term" value="P:D-galacturonate catabolic process"/>
    <property type="evidence" value="ECO:0007669"/>
    <property type="project" value="TreeGrafter"/>
</dbReference>
<evidence type="ECO:0000256" key="2">
    <source>
        <dbReference type="ARBA" id="ARBA00022679"/>
    </source>
</evidence>
<dbReference type="PANTHER" id="PTHR43085:SF15">
    <property type="entry name" value="2-DEHYDRO-3-DEOXYGLUCONOKINASE"/>
    <property type="match status" value="1"/>
</dbReference>
<dbReference type="Pfam" id="PF00294">
    <property type="entry name" value="PfkB"/>
    <property type="match status" value="1"/>
</dbReference>
<dbReference type="CDD" id="cd01166">
    <property type="entry name" value="KdgK"/>
    <property type="match status" value="1"/>
</dbReference>
<dbReference type="RefSeq" id="WP_246381557.1">
    <property type="nucleotide sequence ID" value="NZ_JACHLR010000008.1"/>
</dbReference>
<reference evidence="5 6" key="1">
    <citation type="submission" date="2020-08" db="EMBL/GenBank/DDBJ databases">
        <title>Functional genomics of gut bacteria from endangered species of beetles.</title>
        <authorList>
            <person name="Carlos-Shanley C."/>
        </authorList>
    </citation>
    <scope>NUCLEOTIDE SEQUENCE [LARGE SCALE GENOMIC DNA]</scope>
    <source>
        <strain evidence="5 6">S00245</strain>
    </source>
</reference>
<dbReference type="EMBL" id="JACHLR010000008">
    <property type="protein sequence ID" value="MBB4858894.1"/>
    <property type="molecule type" value="Genomic_DNA"/>
</dbReference>
<proteinExistence type="inferred from homology"/>
<feature type="domain" description="Carbohydrate kinase PfkB" evidence="4">
    <location>
        <begin position="24"/>
        <end position="295"/>
    </location>
</feature>
<comment type="caution">
    <text evidence="5">The sequence shown here is derived from an EMBL/GenBank/DDBJ whole genome shotgun (WGS) entry which is preliminary data.</text>
</comment>
<dbReference type="GO" id="GO:0008673">
    <property type="term" value="F:2-dehydro-3-deoxygluconokinase activity"/>
    <property type="evidence" value="ECO:0007669"/>
    <property type="project" value="UniProtKB-EC"/>
</dbReference>
<keyword evidence="6" id="KW-1185">Reference proteome</keyword>
<comment type="similarity">
    <text evidence="1">Belongs to the carbohydrate kinase PfkB family.</text>
</comment>
<dbReference type="AlphaFoldDB" id="A0A7W7KAW1"/>
<dbReference type="Proteomes" id="UP000555448">
    <property type="component" value="Unassembled WGS sequence"/>
</dbReference>
<name>A0A7W7KAW1_9SPHN</name>
<dbReference type="InterPro" id="IPR002173">
    <property type="entry name" value="Carboh/pur_kinase_PfkB_CS"/>
</dbReference>
<dbReference type="Gene3D" id="3.40.1190.20">
    <property type="match status" value="1"/>
</dbReference>
<keyword evidence="3 5" id="KW-0418">Kinase</keyword>
<dbReference type="PANTHER" id="PTHR43085">
    <property type="entry name" value="HEXOKINASE FAMILY MEMBER"/>
    <property type="match status" value="1"/>
</dbReference>
<evidence type="ECO:0000259" key="4">
    <source>
        <dbReference type="Pfam" id="PF00294"/>
    </source>
</evidence>
<organism evidence="5 6">
    <name type="scientific">Novosphingobium chloroacetimidivorans</name>
    <dbReference type="NCBI Taxonomy" id="1428314"/>
    <lineage>
        <taxon>Bacteria</taxon>
        <taxon>Pseudomonadati</taxon>
        <taxon>Pseudomonadota</taxon>
        <taxon>Alphaproteobacteria</taxon>
        <taxon>Sphingomonadales</taxon>
        <taxon>Sphingomonadaceae</taxon>
        <taxon>Novosphingobium</taxon>
    </lineage>
</organism>
<gene>
    <name evidence="5" type="ORF">HNO88_002220</name>
</gene>
<dbReference type="GO" id="GO:0042840">
    <property type="term" value="P:D-glucuronate catabolic process"/>
    <property type="evidence" value="ECO:0007669"/>
    <property type="project" value="TreeGrafter"/>
</dbReference>
<dbReference type="SUPFAM" id="SSF53613">
    <property type="entry name" value="Ribokinase-like"/>
    <property type="match status" value="1"/>
</dbReference>
<dbReference type="GO" id="GO:0006974">
    <property type="term" value="P:DNA damage response"/>
    <property type="evidence" value="ECO:0007669"/>
    <property type="project" value="TreeGrafter"/>
</dbReference>
<sequence length="302" mass="32015">MVGKRITIVGEGMLELAPRARGGWDLGHGGDTLNSAIHLARLGGDVAFASALGTDAFSARLRAGWEAEGLDCSLLLSDPTREPGLYAIQVDEAGERSFAYWRGQSAARRLFELPESGRLAAAAARSDLLYFSLITLAILPESGRRMLLDIASQVRAAGGRVAFDGNYRPRLWASREEAMATRDEAIAHADIGLPTYDDEAQLSGERDADAVAAHWSGLGCGEVVVKQGGDGCRLPDGSWSVPPKVLAPVDTSGAGDAFNAAYLQARLDGSSPDVAAEQGHRLAGWVITRFGAIPPRDDEAPY</sequence>